<keyword evidence="3" id="KW-0732">Signal</keyword>
<evidence type="ECO:0000259" key="4">
    <source>
        <dbReference type="Pfam" id="PF17802"/>
    </source>
</evidence>
<feature type="signal peptide" evidence="3">
    <location>
        <begin position="1"/>
        <end position="37"/>
    </location>
</feature>
<evidence type="ECO:0000256" key="3">
    <source>
        <dbReference type="SAM" id="SignalP"/>
    </source>
</evidence>
<dbReference type="GO" id="GO:0005975">
    <property type="term" value="P:carbohydrate metabolic process"/>
    <property type="evidence" value="ECO:0007669"/>
    <property type="project" value="UniProtKB-ARBA"/>
</dbReference>
<feature type="compositionally biased region" description="Low complexity" evidence="1">
    <location>
        <begin position="47"/>
        <end position="61"/>
    </location>
</feature>
<reference evidence="5 6" key="1">
    <citation type="journal article" date="2016" name="Int. J. Syst. Evol. Microbiol.">
        <title>Tessaracoccus flavus sp. nov., isolated from the drainage system of a lindane-producing factory.</title>
        <authorList>
            <person name="Kumari R."/>
            <person name="Singh P."/>
            <person name="Schumann P."/>
            <person name="Lal R."/>
        </authorList>
    </citation>
    <scope>NUCLEOTIDE SEQUENCE [LARGE SCALE GENOMIC DNA]</scope>
    <source>
        <strain evidence="5 6">RP1T</strain>
    </source>
</reference>
<feature type="compositionally biased region" description="Low complexity" evidence="1">
    <location>
        <begin position="76"/>
        <end position="85"/>
    </location>
</feature>
<dbReference type="KEGG" id="tfl:RPIT_10000"/>
<accession>A0A1Q2CG92</accession>
<dbReference type="EMBL" id="CP019605">
    <property type="protein sequence ID" value="AQP45080.1"/>
    <property type="molecule type" value="Genomic_DNA"/>
</dbReference>
<dbReference type="STRING" id="1610493.RPIT_10000"/>
<keyword evidence="2" id="KW-0812">Transmembrane</keyword>
<keyword evidence="6" id="KW-1185">Reference proteome</keyword>
<gene>
    <name evidence="5" type="ORF">RPIT_10000</name>
</gene>
<feature type="compositionally biased region" description="Pro residues" evidence="1">
    <location>
        <begin position="62"/>
        <end position="73"/>
    </location>
</feature>
<keyword evidence="2" id="KW-1133">Transmembrane helix</keyword>
<dbReference type="Gene3D" id="2.60.40.10">
    <property type="entry name" value="Immunoglobulins"/>
    <property type="match status" value="1"/>
</dbReference>
<dbReference type="Proteomes" id="UP000188324">
    <property type="component" value="Chromosome"/>
</dbReference>
<name>A0A1Q2CG92_9ACTN</name>
<dbReference type="InterPro" id="IPR041033">
    <property type="entry name" value="SpaA_PFL_dom_1"/>
</dbReference>
<evidence type="ECO:0000313" key="5">
    <source>
        <dbReference type="EMBL" id="AQP45080.1"/>
    </source>
</evidence>
<evidence type="ECO:0000256" key="1">
    <source>
        <dbReference type="SAM" id="MobiDB-lite"/>
    </source>
</evidence>
<dbReference type="Pfam" id="PF17802">
    <property type="entry name" value="SpaA"/>
    <property type="match status" value="1"/>
</dbReference>
<feature type="chain" id="PRO_5012546544" description="SpaA-like prealbumin fold domain-containing protein" evidence="3">
    <location>
        <begin position="38"/>
        <end position="2200"/>
    </location>
</feature>
<feature type="region of interest" description="Disordered" evidence="1">
    <location>
        <begin position="184"/>
        <end position="203"/>
    </location>
</feature>
<keyword evidence="2" id="KW-0472">Membrane</keyword>
<feature type="region of interest" description="Disordered" evidence="1">
    <location>
        <begin position="35"/>
        <end position="99"/>
    </location>
</feature>
<organism evidence="5 6">
    <name type="scientific">Tessaracoccus flavus</name>
    <dbReference type="NCBI Taxonomy" id="1610493"/>
    <lineage>
        <taxon>Bacteria</taxon>
        <taxon>Bacillati</taxon>
        <taxon>Actinomycetota</taxon>
        <taxon>Actinomycetes</taxon>
        <taxon>Propionibacteriales</taxon>
        <taxon>Propionibacteriaceae</taxon>
        <taxon>Tessaracoccus</taxon>
    </lineage>
</organism>
<dbReference type="InterPro" id="IPR013783">
    <property type="entry name" value="Ig-like_fold"/>
</dbReference>
<protein>
    <recommendedName>
        <fullName evidence="4">SpaA-like prealbumin fold domain-containing protein</fullName>
    </recommendedName>
</protein>
<evidence type="ECO:0000256" key="2">
    <source>
        <dbReference type="SAM" id="Phobius"/>
    </source>
</evidence>
<proteinExistence type="predicted"/>
<evidence type="ECO:0000313" key="6">
    <source>
        <dbReference type="Proteomes" id="UP000188324"/>
    </source>
</evidence>
<sequence length="2200" mass="230165">MTYTSPRRAGGRRWREALASVAALALVLSGITQSALADDEAPEPTEVVVAADVGDVAATPADEPPAEAPPAEPEAPDTAPPAEEASPPPPGPAAAPEVDVVDPPAAAEPEPIQAAPQPLAAEEPAVQLLAEPLVEEPVEELFIGALMVVGGFEIEGNWVVDTPGNLDWAVVDYDVYNDGFNDTTQIGGKENEPGTWYQEGPNASGKADIGRVWSYSNITGGDQYLHMALDRAAGTGSVAYVIELNQSPEMDGLVPVRTIGDLRLNVEQGGNRAFELLSVSRWDGTAWVDYTPPAGSVYGESNPDEVTGPGGEIFEPRTFLESSFNLTQLGVPTTCDATSFSQANIRTRTSQSLSSEIEDWVRAPINVPSRCALIEIHKTDEAANALVGATFTVTPNPVTGAGTLTVTDGGTGDRDGVANGTIELRTDFFGILYTVTEIAAPLGYLLPADRSQTFTAQPFESYELTFEDPKIWMAPTISKTVTATYGAEYVWSVDKLVNGEDDISVVIAEGESYTADYEVIATLVERRTSNYVLEGEISLTNPNAAAMVVTLTDQLVGGADCTIDAVDADPATAGLQVSLPAGDSTYDYTCYDAATAPTALSGTNQATYSFSNARYPSLQAHVDSPATAGTTSDSATADYAFTESQSINKTVTVVDDFTSPDNPPVVLGTVTADDAGGPVTAVPQPPSTVVVDGSTATFDAGSATWRPEPGTCETYTNTAIVQLDVGDDPTDDASVRVCVASDLTITKTADMMFERDFDWSVTKTGSDTQLVGTNPDGSVTAEVDYAVGVALEGFTDSGVMLGGDIVVSNPNNFVDVVATVHDTTTLGNQSIDCTVDGPDYDPVADGFQVLVPRSGMVELTYSCTGVEPQPTYSGYNVATVTWAMDTYNTPSATASTGNVPVSVADAELTDETFEVSDSLAGVLGTVSVTPDGATVSATAVDGVTVAVDGSTVTYSYSDSLTGAAGECVVTTNTVTIPDDRDSHDISVCSPSVTKTATATYTRTHAWDIEKSVDQTSITIADDGTAVFTYTVVATTTGYVDSDFVVEGEITVTNPSDLTLTGTLLDSMPGASCSVPGGNSVEVAPGETETLSYRCTLPGYVLTDVDPTNTARLSWGDESVTGTALADWTMDTEINGTVDVVDDKTDPANPVTLGSVSADEGEATFTYQVRKDGVAGECTEYTNTAWVDVEGDNPTDEQTVEVCVSLPLDITKDAFLTYTRTFDWTVDKTGAGTQVVGVDEDGTVAADVSYAVTVTPTGYTDTEVQLQGEIELTNPNAFTDIVATVSDTVTVDGVASTCTVAGDEDPQLAGVQVTVPADDSVTLTYTCPDVAPGDYVGTNSATAVWGTGVAGPLSGTASTGDVEVEVTDAPVTVDQTITVYDSNVEGGMLGTVSVNRSGGGVGVMPADGISAVVNDDNTVTFTYSLTLDGVAGECVSYDNTASVPGDEDDHTVLVCSPTVTKTVDATFDRTYHWSIDKSVDQTSVTIAEDGTAVFAYTVEVAATGYTDHDFDLTGDITIANPADVPITVDVTDEVGIPGAVCTVAGGEDLVIGADDTVTVDYSCVMPTGYLLPDGDPENTVMVTWGDEAIEYTATVDWTLDERTDAAVTVVDDKTDPANPVELAELVVNVEGVIQPGEGYEIVDGSAVFAYELSKLGVAGECTDYTNTAVVEVEAGDNPSDDVTVEVCREIALDIDKTVTGSYDETHTWSIVKNVDTDSVEIIDGGSTTVTYDVTLTHEGSDESNFDVSGTITLTNSNAWPKDYSVADVFADHDCVVDDAEGTIGAAVDGVPTTLVLAYTCEVDDDFEPSDADANAAAVTFDYAGAEVTVDTDLMDVDWAVTQIDNPVTVRDDFGGESTVLGEVFMDPDGTLSLDEDSDGVIEGHTVTFTYETDLTVDPGECATFDNTVSVIGDDDMVLGDDDAMVAVCSEDDLVTVKTAAGSLDRTYAWAIDKSVVDNVEKVLPGQKVTFPYTVTVTPKGYADSNYSLAGSITVTNPNGYKAVSAEVVDEAGDDAWTCQVTGSPVELEETSSVTLSYTCALQAGATPALSGTNEVVVTWETLDGTVKTTSHEVNYQLTIREANKVVTVTDQMVSDSAPAKTLGTATWNAEGAPTAWTYTVERIAPKYTGWHVLDNVAMIVETKQSDKARADYFVAPGKPSTGGDGVVPFAGLPLGPSTGIPIATLLAVLGSWLYMRRRETL</sequence>
<feature type="transmembrane region" description="Helical" evidence="2">
    <location>
        <begin position="2177"/>
        <end position="2194"/>
    </location>
</feature>
<feature type="domain" description="SpaA-like prealbumin fold" evidence="4">
    <location>
        <begin position="374"/>
        <end position="466"/>
    </location>
</feature>